<evidence type="ECO:0008006" key="3">
    <source>
        <dbReference type="Google" id="ProtNLM"/>
    </source>
</evidence>
<accession>A0A6A6Q3G4</accession>
<organism evidence="1 2">
    <name type="scientific">Neohortaea acidophila</name>
    <dbReference type="NCBI Taxonomy" id="245834"/>
    <lineage>
        <taxon>Eukaryota</taxon>
        <taxon>Fungi</taxon>
        <taxon>Dikarya</taxon>
        <taxon>Ascomycota</taxon>
        <taxon>Pezizomycotina</taxon>
        <taxon>Dothideomycetes</taxon>
        <taxon>Dothideomycetidae</taxon>
        <taxon>Mycosphaerellales</taxon>
        <taxon>Teratosphaeriaceae</taxon>
        <taxon>Neohortaea</taxon>
    </lineage>
</organism>
<dbReference type="EMBL" id="MU001632">
    <property type="protein sequence ID" value="KAF2486496.1"/>
    <property type="molecule type" value="Genomic_DNA"/>
</dbReference>
<sequence>MSTNGDTARQCDQQQPQCARCLLGKRLCEYTQGQRIFVLNDAGSHKTIYKKKDGEVADRERRAKASGEKVQATNSEDQQTAALILSKQPSSSALHQQSLLAYALDDQLSRRHKAGYMQDLASSSAASNIMDSCLRPSFLAYYIAWLTRRESMDDPRLTAAGRELYICALQETHSALASRRTALSDSTLAACQALAAYEALECPGGTLQAWEWHQAALGRLVRLRGPAAHVDGPAWQVFTGFRLYSILQAFDSGHDTFLAKPEWTDIPFSVHPKRKLDELLDIFALGPQVSRMGSTLSTLPPDQVVPTAFSMVDKLLLIIKKLQEFEQRLERDSEVPLYQERSLPLNPHHASEQPGDAEFIFPPIFWFADLDTALLLTLFWAMSAMRLQDRPADHISSAA</sequence>
<dbReference type="AlphaFoldDB" id="A0A6A6Q3G4"/>
<reference evidence="1" key="1">
    <citation type="journal article" date="2020" name="Stud. Mycol.">
        <title>101 Dothideomycetes genomes: a test case for predicting lifestyles and emergence of pathogens.</title>
        <authorList>
            <person name="Haridas S."/>
            <person name="Albert R."/>
            <person name="Binder M."/>
            <person name="Bloem J."/>
            <person name="Labutti K."/>
            <person name="Salamov A."/>
            <person name="Andreopoulos B."/>
            <person name="Baker S."/>
            <person name="Barry K."/>
            <person name="Bills G."/>
            <person name="Bluhm B."/>
            <person name="Cannon C."/>
            <person name="Castanera R."/>
            <person name="Culley D."/>
            <person name="Daum C."/>
            <person name="Ezra D."/>
            <person name="Gonzalez J."/>
            <person name="Henrissat B."/>
            <person name="Kuo A."/>
            <person name="Liang C."/>
            <person name="Lipzen A."/>
            <person name="Lutzoni F."/>
            <person name="Magnuson J."/>
            <person name="Mondo S."/>
            <person name="Nolan M."/>
            <person name="Ohm R."/>
            <person name="Pangilinan J."/>
            <person name="Park H.-J."/>
            <person name="Ramirez L."/>
            <person name="Alfaro M."/>
            <person name="Sun H."/>
            <person name="Tritt A."/>
            <person name="Yoshinaga Y."/>
            <person name="Zwiers L.-H."/>
            <person name="Turgeon B."/>
            <person name="Goodwin S."/>
            <person name="Spatafora J."/>
            <person name="Crous P."/>
            <person name="Grigoriev I."/>
        </authorList>
    </citation>
    <scope>NUCLEOTIDE SEQUENCE</scope>
    <source>
        <strain evidence="1">CBS 113389</strain>
    </source>
</reference>
<protein>
    <recommendedName>
        <fullName evidence="3">Zn(2)-C6 fungal-type domain-containing protein</fullName>
    </recommendedName>
</protein>
<proteinExistence type="predicted"/>
<gene>
    <name evidence="1" type="ORF">BDY17DRAFT_307965</name>
</gene>
<dbReference type="PANTHER" id="PTHR38111:SF11">
    <property type="entry name" value="TRANSCRIPTION FACTOR DOMAIN-CONTAINING PROTEIN-RELATED"/>
    <property type="match status" value="1"/>
</dbReference>
<evidence type="ECO:0000313" key="1">
    <source>
        <dbReference type="EMBL" id="KAF2486496.1"/>
    </source>
</evidence>
<dbReference type="RefSeq" id="XP_033593065.1">
    <property type="nucleotide sequence ID" value="XM_033735157.1"/>
</dbReference>
<name>A0A6A6Q3G4_9PEZI</name>
<dbReference type="InterPro" id="IPR053178">
    <property type="entry name" value="Osmoadaptation_assoc"/>
</dbReference>
<dbReference type="GeneID" id="54476159"/>
<keyword evidence="2" id="KW-1185">Reference proteome</keyword>
<dbReference type="Proteomes" id="UP000799767">
    <property type="component" value="Unassembled WGS sequence"/>
</dbReference>
<dbReference type="PANTHER" id="PTHR38111">
    <property type="entry name" value="ZN(2)-C6 FUNGAL-TYPE DOMAIN-CONTAINING PROTEIN-RELATED"/>
    <property type="match status" value="1"/>
</dbReference>
<evidence type="ECO:0000313" key="2">
    <source>
        <dbReference type="Proteomes" id="UP000799767"/>
    </source>
</evidence>
<dbReference type="OrthoDB" id="4491390at2759"/>